<evidence type="ECO:0000256" key="1">
    <source>
        <dbReference type="SAM" id="SignalP"/>
    </source>
</evidence>
<evidence type="ECO:0008006" key="4">
    <source>
        <dbReference type="Google" id="ProtNLM"/>
    </source>
</evidence>
<dbReference type="RefSeq" id="WP_277566051.1">
    <property type="nucleotide sequence ID" value="NZ_JAPDHZ010000003.1"/>
</dbReference>
<proteinExistence type="predicted"/>
<dbReference type="AlphaFoldDB" id="A0A9X4KIP7"/>
<dbReference type="EMBL" id="JAPDHZ010000003">
    <property type="protein sequence ID" value="MDG0792234.1"/>
    <property type="molecule type" value="Genomic_DNA"/>
</dbReference>
<sequence>MKLKTICAFLLTFCFVVLVSGCGKSNDNETGTETEINHLFLIKPGDLSKATIMLGDGTLSKELSEKSDIEELTKYLDEAKIAEGSATADKPRLISLHKNDGTVISIELTGTGTIFIDKNTNIAYTTNKQDVPFLTWIENKEKQ</sequence>
<evidence type="ECO:0000313" key="3">
    <source>
        <dbReference type="Proteomes" id="UP001153387"/>
    </source>
</evidence>
<dbReference type="PROSITE" id="PS51257">
    <property type="entry name" value="PROKAR_LIPOPROTEIN"/>
    <property type="match status" value="1"/>
</dbReference>
<evidence type="ECO:0000313" key="2">
    <source>
        <dbReference type="EMBL" id="MDG0792234.1"/>
    </source>
</evidence>
<name>A0A9X4KIP7_9BACL</name>
<protein>
    <recommendedName>
        <fullName evidence="4">Lipoprotein</fullName>
    </recommendedName>
</protein>
<reference evidence="2 3" key="1">
    <citation type="submission" date="2022-10" db="EMBL/GenBank/DDBJ databases">
        <title>Comparative genomic analysis of Cohnella hashimotonis sp. nov., isolated from the International Space Station.</title>
        <authorList>
            <person name="Simpson A."/>
            <person name="Venkateswaran K."/>
        </authorList>
    </citation>
    <scope>NUCLEOTIDE SEQUENCE [LARGE SCALE GENOMIC DNA]</scope>
    <source>
        <strain evidence="2 3">DSM 18997</strain>
    </source>
</reference>
<keyword evidence="3" id="KW-1185">Reference proteome</keyword>
<gene>
    <name evidence="2" type="ORF">OMP38_16195</name>
</gene>
<organism evidence="2 3">
    <name type="scientific">Cohnella ginsengisoli</name>
    <dbReference type="NCBI Taxonomy" id="425004"/>
    <lineage>
        <taxon>Bacteria</taxon>
        <taxon>Bacillati</taxon>
        <taxon>Bacillota</taxon>
        <taxon>Bacilli</taxon>
        <taxon>Bacillales</taxon>
        <taxon>Paenibacillaceae</taxon>
        <taxon>Cohnella</taxon>
    </lineage>
</organism>
<feature type="chain" id="PRO_5040805116" description="Lipoprotein" evidence="1">
    <location>
        <begin position="20"/>
        <end position="143"/>
    </location>
</feature>
<comment type="caution">
    <text evidence="2">The sequence shown here is derived from an EMBL/GenBank/DDBJ whole genome shotgun (WGS) entry which is preliminary data.</text>
</comment>
<accession>A0A9X4KIP7</accession>
<dbReference type="Proteomes" id="UP001153387">
    <property type="component" value="Unassembled WGS sequence"/>
</dbReference>
<keyword evidence="1" id="KW-0732">Signal</keyword>
<feature type="signal peptide" evidence="1">
    <location>
        <begin position="1"/>
        <end position="19"/>
    </location>
</feature>